<dbReference type="SUPFAM" id="SSF103473">
    <property type="entry name" value="MFS general substrate transporter"/>
    <property type="match status" value="1"/>
</dbReference>
<feature type="transmembrane region" description="Helical" evidence="7">
    <location>
        <begin position="313"/>
        <end position="331"/>
    </location>
</feature>
<keyword evidence="6 7" id="KW-0472">Membrane</keyword>
<evidence type="ECO:0000256" key="7">
    <source>
        <dbReference type="SAM" id="Phobius"/>
    </source>
</evidence>
<keyword evidence="3" id="KW-0813">Transport</keyword>
<organism evidence="8 9">
    <name type="scientific">Monilinia laxa</name>
    <name type="common">Brown rot fungus</name>
    <name type="synonym">Sclerotinia laxa</name>
    <dbReference type="NCBI Taxonomy" id="61186"/>
    <lineage>
        <taxon>Eukaryota</taxon>
        <taxon>Fungi</taxon>
        <taxon>Dikarya</taxon>
        <taxon>Ascomycota</taxon>
        <taxon>Pezizomycotina</taxon>
        <taxon>Leotiomycetes</taxon>
        <taxon>Helotiales</taxon>
        <taxon>Sclerotiniaceae</taxon>
        <taxon>Monilinia</taxon>
    </lineage>
</organism>
<feature type="transmembrane region" description="Helical" evidence="7">
    <location>
        <begin position="127"/>
        <end position="146"/>
    </location>
</feature>
<evidence type="ECO:0000313" key="8">
    <source>
        <dbReference type="EMBL" id="KAB8300542.1"/>
    </source>
</evidence>
<dbReference type="EMBL" id="VIGI01000005">
    <property type="protein sequence ID" value="KAB8300542.1"/>
    <property type="molecule type" value="Genomic_DNA"/>
</dbReference>
<evidence type="ECO:0000256" key="5">
    <source>
        <dbReference type="ARBA" id="ARBA00022989"/>
    </source>
</evidence>
<reference evidence="8 9" key="1">
    <citation type="submission" date="2019-06" db="EMBL/GenBank/DDBJ databases">
        <title>Genome Sequence of the Brown Rot Fungal Pathogen Monilinia laxa.</title>
        <authorList>
            <person name="De Miccolis Angelini R.M."/>
            <person name="Landi L."/>
            <person name="Abate D."/>
            <person name="Pollastro S."/>
            <person name="Romanazzi G."/>
            <person name="Faretra F."/>
        </authorList>
    </citation>
    <scope>NUCLEOTIDE SEQUENCE [LARGE SCALE GENOMIC DNA]</scope>
    <source>
        <strain evidence="8 9">Mlax316</strain>
    </source>
</reference>
<comment type="subcellular location">
    <subcellularLocation>
        <location evidence="1">Membrane</location>
        <topology evidence="1">Multi-pass membrane protein</topology>
    </subcellularLocation>
</comment>
<feature type="transmembrane region" description="Helical" evidence="7">
    <location>
        <begin position="180"/>
        <end position="200"/>
    </location>
</feature>
<dbReference type="AlphaFoldDB" id="A0A5N6KBP7"/>
<dbReference type="GO" id="GO:0022857">
    <property type="term" value="F:transmembrane transporter activity"/>
    <property type="evidence" value="ECO:0007669"/>
    <property type="project" value="TreeGrafter"/>
</dbReference>
<evidence type="ECO:0000256" key="3">
    <source>
        <dbReference type="ARBA" id="ARBA00022448"/>
    </source>
</evidence>
<feature type="transmembrane region" description="Helical" evidence="7">
    <location>
        <begin position="81"/>
        <end position="107"/>
    </location>
</feature>
<dbReference type="InterPro" id="IPR036259">
    <property type="entry name" value="MFS_trans_sf"/>
</dbReference>
<dbReference type="OrthoDB" id="10021397at2759"/>
<evidence type="ECO:0000256" key="4">
    <source>
        <dbReference type="ARBA" id="ARBA00022692"/>
    </source>
</evidence>
<accession>A0A5N6KBP7</accession>
<dbReference type="PANTHER" id="PTHR23501">
    <property type="entry name" value="MAJOR FACILITATOR SUPERFAMILY"/>
    <property type="match status" value="1"/>
</dbReference>
<sequence>MPSISTSQKFKLIDFLGFILHKLVWASLLVAITMGGSTWAWSSVSAIAVWALFGISLLFYIIQQFFCLFTSPSHRIFPVHFLCSQTTILLFVATAATMTALVIPIFYIPLLYQFAHGSCPITSATHLIPSIAAYFLVTLCTGVLLPKIGYYKAIYLLASTLMISGGTFMTRVRIDTSSKMVYLYSILVGTGVGMTFQIAYDIGMSKVSREARIPATSDDGMVKESVGDEQKLIAYTNVAQVGCVGIALGVAGRVYQNLRVCKLQNVFGDEVPVGIIRGALGGLKGERVESLGSVGEEMMGRALDAVVEAMASVYWLLVAAGVTIAICGIGMKWERVVMEPEVQGNRSYSVNHEATV</sequence>
<keyword evidence="4 7" id="KW-0812">Transmembrane</keyword>
<name>A0A5N6KBP7_MONLA</name>
<evidence type="ECO:0000256" key="1">
    <source>
        <dbReference type="ARBA" id="ARBA00004141"/>
    </source>
</evidence>
<feature type="transmembrane region" description="Helical" evidence="7">
    <location>
        <begin position="153"/>
        <end position="174"/>
    </location>
</feature>
<dbReference type="PANTHER" id="PTHR23501:SF12">
    <property type="entry name" value="MAJOR FACILITATOR SUPERFAMILY (MFS) PROFILE DOMAIN-CONTAINING PROTEIN-RELATED"/>
    <property type="match status" value="1"/>
</dbReference>
<dbReference type="GO" id="GO:0005886">
    <property type="term" value="C:plasma membrane"/>
    <property type="evidence" value="ECO:0007669"/>
    <property type="project" value="TreeGrafter"/>
</dbReference>
<proteinExistence type="inferred from homology"/>
<keyword evidence="9" id="KW-1185">Reference proteome</keyword>
<gene>
    <name evidence="8" type="ORF">EYC80_000702</name>
</gene>
<evidence type="ECO:0000256" key="2">
    <source>
        <dbReference type="ARBA" id="ARBA00007520"/>
    </source>
</evidence>
<comment type="caution">
    <text evidence="8">The sequence shown here is derived from an EMBL/GenBank/DDBJ whole genome shotgun (WGS) entry which is preliminary data.</text>
</comment>
<feature type="transmembrane region" description="Helical" evidence="7">
    <location>
        <begin position="12"/>
        <end position="35"/>
    </location>
</feature>
<keyword evidence="5 7" id="KW-1133">Transmembrane helix</keyword>
<evidence type="ECO:0000313" key="9">
    <source>
        <dbReference type="Proteomes" id="UP000326757"/>
    </source>
</evidence>
<evidence type="ECO:0000256" key="6">
    <source>
        <dbReference type="ARBA" id="ARBA00023136"/>
    </source>
</evidence>
<dbReference type="Proteomes" id="UP000326757">
    <property type="component" value="Unassembled WGS sequence"/>
</dbReference>
<comment type="similarity">
    <text evidence="2">Belongs to the major facilitator superfamily. TCR/Tet family.</text>
</comment>
<feature type="transmembrane region" description="Helical" evidence="7">
    <location>
        <begin position="47"/>
        <end position="69"/>
    </location>
</feature>
<protein>
    <submittedName>
        <fullName evidence="8">Uncharacterized protein</fullName>
    </submittedName>
</protein>